<keyword evidence="10" id="KW-0906">Nuclear pore complex</keyword>
<keyword evidence="11 13" id="KW-0472">Membrane</keyword>
<feature type="transmembrane region" description="Helical" evidence="13">
    <location>
        <begin position="214"/>
        <end position="235"/>
    </location>
</feature>
<dbReference type="PANTHER" id="PTHR13269">
    <property type="entry name" value="NUCLEOPORIN NDC1"/>
    <property type="match status" value="1"/>
</dbReference>
<keyword evidence="14" id="KW-1185">Reference proteome</keyword>
<evidence type="ECO:0000256" key="11">
    <source>
        <dbReference type="ARBA" id="ARBA00023136"/>
    </source>
</evidence>
<dbReference type="PANTHER" id="PTHR13269:SF6">
    <property type="entry name" value="NUCLEOPORIN NDC1"/>
    <property type="match status" value="1"/>
</dbReference>
<organism evidence="14 15">
    <name type="scientific">Saccoglossus kowalevskii</name>
    <name type="common">Acorn worm</name>
    <dbReference type="NCBI Taxonomy" id="10224"/>
    <lineage>
        <taxon>Eukaryota</taxon>
        <taxon>Metazoa</taxon>
        <taxon>Hemichordata</taxon>
        <taxon>Enteropneusta</taxon>
        <taxon>Harrimaniidae</taxon>
        <taxon>Saccoglossus</taxon>
    </lineage>
</organism>
<dbReference type="Pfam" id="PF09531">
    <property type="entry name" value="Ndc1_Nup"/>
    <property type="match status" value="1"/>
</dbReference>
<feature type="transmembrane region" description="Helical" evidence="13">
    <location>
        <begin position="62"/>
        <end position="84"/>
    </location>
</feature>
<keyword evidence="8 13" id="KW-1133">Transmembrane helix</keyword>
<proteinExistence type="inferred from homology"/>
<dbReference type="InterPro" id="IPR019049">
    <property type="entry name" value="Nucleoporin_prot_Ndc1/Nup"/>
</dbReference>
<dbReference type="RefSeq" id="XP_006825751.1">
    <property type="nucleotide sequence ID" value="XM_006825688.1"/>
</dbReference>
<keyword evidence="4" id="KW-0813">Transport</keyword>
<protein>
    <submittedName>
        <fullName evidence="15">Nucleoporin NDC1-like</fullName>
    </submittedName>
</protein>
<evidence type="ECO:0000256" key="3">
    <source>
        <dbReference type="ARBA" id="ARBA00005760"/>
    </source>
</evidence>
<feature type="transmembrane region" description="Helical" evidence="13">
    <location>
        <begin position="177"/>
        <end position="194"/>
    </location>
</feature>
<evidence type="ECO:0000256" key="10">
    <source>
        <dbReference type="ARBA" id="ARBA00023132"/>
    </source>
</evidence>
<keyword evidence="6" id="KW-0509">mRNA transport</keyword>
<gene>
    <name evidence="15" type="primary">LOC100375998</name>
</gene>
<evidence type="ECO:0000256" key="2">
    <source>
        <dbReference type="ARBA" id="ARBA00004567"/>
    </source>
</evidence>
<evidence type="ECO:0000256" key="5">
    <source>
        <dbReference type="ARBA" id="ARBA00022692"/>
    </source>
</evidence>
<accession>A0ABM0N0G0</accession>
<evidence type="ECO:0000256" key="12">
    <source>
        <dbReference type="ARBA" id="ARBA00023242"/>
    </source>
</evidence>
<dbReference type="Proteomes" id="UP000694865">
    <property type="component" value="Unplaced"/>
</dbReference>
<evidence type="ECO:0000256" key="6">
    <source>
        <dbReference type="ARBA" id="ARBA00022816"/>
    </source>
</evidence>
<evidence type="ECO:0000256" key="9">
    <source>
        <dbReference type="ARBA" id="ARBA00023010"/>
    </source>
</evidence>
<evidence type="ECO:0000256" key="7">
    <source>
        <dbReference type="ARBA" id="ARBA00022927"/>
    </source>
</evidence>
<reference evidence="15" key="1">
    <citation type="submission" date="2025-08" db="UniProtKB">
        <authorList>
            <consortium name="RefSeq"/>
        </authorList>
    </citation>
    <scope>IDENTIFICATION</scope>
    <source>
        <tissue evidence="15">Testes</tissue>
    </source>
</reference>
<name>A0ABM0N0G0_SACKO</name>
<evidence type="ECO:0000256" key="1">
    <source>
        <dbReference type="ARBA" id="ARBA00004232"/>
    </source>
</evidence>
<evidence type="ECO:0000313" key="15">
    <source>
        <dbReference type="RefSeq" id="XP_006825751.1"/>
    </source>
</evidence>
<dbReference type="GeneID" id="100375998"/>
<keyword evidence="9" id="KW-0811">Translocation</keyword>
<evidence type="ECO:0000256" key="8">
    <source>
        <dbReference type="ARBA" id="ARBA00022989"/>
    </source>
</evidence>
<evidence type="ECO:0000256" key="4">
    <source>
        <dbReference type="ARBA" id="ARBA00022448"/>
    </source>
</evidence>
<comment type="subcellular location">
    <subcellularLocation>
        <location evidence="1">Nucleus membrane</location>
        <topology evidence="1">Multi-pass membrane protein</topology>
    </subcellularLocation>
    <subcellularLocation>
        <location evidence="2">Nucleus</location>
        <location evidence="2">Nuclear pore complex</location>
    </subcellularLocation>
</comment>
<feature type="transmembrane region" description="Helical" evidence="13">
    <location>
        <begin position="104"/>
        <end position="131"/>
    </location>
</feature>
<keyword evidence="5 13" id="KW-0812">Transmembrane</keyword>
<evidence type="ECO:0000313" key="14">
    <source>
        <dbReference type="Proteomes" id="UP000694865"/>
    </source>
</evidence>
<keyword evidence="7" id="KW-0653">Protein transport</keyword>
<feature type="transmembrane region" description="Helical" evidence="13">
    <location>
        <begin position="20"/>
        <end position="41"/>
    </location>
</feature>
<keyword evidence="12" id="KW-0539">Nucleus</keyword>
<sequence length="593" mass="67397">MANIHHWFLKEVFRWRTGASIAWAIILLPLFTSVYVVIARIDPLHPYTWIIGCIKDLLSFTSFGYLVLLSIITGFVGVFNAKYYTVTPVVHRTRLALLLNTVNVYTVFHAICHGIAAGLMTWCLTAVGFLYGMNYFIKQENYMAFPVVQQAKLFRMKSYLATCVLNSAWKTLTSMKYLYLVYYLLGVFPKTWIIENFNLEGTNTVPLDSMMGLLDVYLFWLVLTTGTLVYTLWYFTLQVFKVFNTQAFSFPVESTFAEDADKCLPMVMAERQIPLVQFLAFLDLSMLAEHSVHRRKQIFSLSQPGGHAHNWNYISKECLATVEILTNNLLLFQDNVQVDGLRQQRVSGPTATPTCHPVKQLFSSPTPYIKPAITGATGKDSPLWDSSVAQSPAVYRTHASMLNRTESPLWDDTYAQSPAVYRHTAAAKELMGANGIDKSTTKQSTSPKKSSFIENLKRRSLIAYFISPLPEVPSREIFVNAQVNIWTIEALSRLVAASYTEDQYGVVQQSLHDILTAMLTLQITLDKHLKLPVLAAKLSRQTKTAEENLKFCLRTTLKCALYRIVATFGEHLRNVKLDAEFETRLAQFMEYRE</sequence>
<comment type="similarity">
    <text evidence="3">Belongs to the NDC1 family.</text>
</comment>
<evidence type="ECO:0000256" key="13">
    <source>
        <dbReference type="SAM" id="Phobius"/>
    </source>
</evidence>